<keyword evidence="1" id="KW-0479">Metal-binding</keyword>
<dbReference type="GO" id="GO:0008725">
    <property type="term" value="F:DNA-3-methyladenine glycosylase activity"/>
    <property type="evidence" value="ECO:0007669"/>
    <property type="project" value="InterPro"/>
</dbReference>
<feature type="binding site" evidence="1">
    <location>
        <position position="180"/>
    </location>
    <ligand>
        <name>Zn(2+)</name>
        <dbReference type="ChEBI" id="CHEBI:29105"/>
    </ligand>
</feature>
<gene>
    <name evidence="2" type="ORF">F4Y08_11795</name>
</gene>
<dbReference type="InterPro" id="IPR011257">
    <property type="entry name" value="DNA_glycosylase"/>
</dbReference>
<dbReference type="InterPro" id="IPR052891">
    <property type="entry name" value="DNA-3mA_glycosylase"/>
</dbReference>
<feature type="binding site" evidence="1">
    <location>
        <position position="27"/>
    </location>
    <ligand>
        <name>Zn(2+)</name>
        <dbReference type="ChEBI" id="CHEBI:29105"/>
    </ligand>
</feature>
<comment type="caution">
    <text evidence="2">The sequence shown here is derived from an EMBL/GenBank/DDBJ whole genome shotgun (WGS) entry which is preliminary data.</text>
</comment>
<dbReference type="PANTHER" id="PTHR30037:SF4">
    <property type="entry name" value="DNA-3-METHYLADENINE GLYCOSYLASE I"/>
    <property type="match status" value="1"/>
</dbReference>
<evidence type="ECO:0000256" key="1">
    <source>
        <dbReference type="PIRSR" id="PIRSR605019-1"/>
    </source>
</evidence>
<dbReference type="Pfam" id="PF03352">
    <property type="entry name" value="Adenine_glyco"/>
    <property type="match status" value="1"/>
</dbReference>
<dbReference type="Gene3D" id="1.10.340.30">
    <property type="entry name" value="Hypothetical protein, domain 2"/>
    <property type="match status" value="1"/>
</dbReference>
<feature type="binding site" evidence="1">
    <location>
        <position position="184"/>
    </location>
    <ligand>
        <name>Zn(2+)</name>
        <dbReference type="ChEBI" id="CHEBI:29105"/>
    </ligand>
</feature>
<proteinExistence type="predicted"/>
<dbReference type="GO" id="GO:0006284">
    <property type="term" value="P:base-excision repair"/>
    <property type="evidence" value="ECO:0007669"/>
    <property type="project" value="InterPro"/>
</dbReference>
<keyword evidence="1" id="KW-0862">Zinc</keyword>
<dbReference type="AlphaFoldDB" id="A0A6B1DW51"/>
<dbReference type="GO" id="GO:0046872">
    <property type="term" value="F:metal ion binding"/>
    <property type="evidence" value="ECO:0007669"/>
    <property type="project" value="UniProtKB-KW"/>
</dbReference>
<organism evidence="2">
    <name type="scientific">Caldilineaceae bacterium SB0662_bin_9</name>
    <dbReference type="NCBI Taxonomy" id="2605258"/>
    <lineage>
        <taxon>Bacteria</taxon>
        <taxon>Bacillati</taxon>
        <taxon>Chloroflexota</taxon>
        <taxon>Caldilineae</taxon>
        <taxon>Caldilineales</taxon>
        <taxon>Caldilineaceae</taxon>
    </lineage>
</organism>
<dbReference type="EMBL" id="VXPY01000084">
    <property type="protein sequence ID" value="MYD90995.1"/>
    <property type="molecule type" value="Genomic_DNA"/>
</dbReference>
<evidence type="ECO:0000313" key="2">
    <source>
        <dbReference type="EMBL" id="MYD90995.1"/>
    </source>
</evidence>
<name>A0A6B1DW51_9CHLR</name>
<feature type="binding site" evidence="1">
    <location>
        <position position="14"/>
    </location>
    <ligand>
        <name>Zn(2+)</name>
        <dbReference type="ChEBI" id="CHEBI:29105"/>
    </ligand>
</feature>
<sequence>MDPVSIGPDGIPRCTWANASASLRKYHDQEWGVPVHDDVALFGKLILDTFQAGLSWRVILDKRLAFQEAFDGFDPVRMARYNERRIAELMDNAGIVRNRAKIHAAVNNARAYLEVVEREGAFRPWLFRWTGGQPLIDGSCPTTSPEAEAMSRALKDAGFKFTGPTVCYAFMQATGFVMDHPPGCCRREACMALMQR</sequence>
<accession>A0A6B1DW51</accession>
<dbReference type="PANTHER" id="PTHR30037">
    <property type="entry name" value="DNA-3-METHYLADENINE GLYCOSYLASE 1"/>
    <property type="match status" value="1"/>
</dbReference>
<dbReference type="InterPro" id="IPR005019">
    <property type="entry name" value="Adenine_glyco"/>
</dbReference>
<protein>
    <submittedName>
        <fullName evidence="2">DNA-3-methyladenine glycosylase I</fullName>
    </submittedName>
</protein>
<reference evidence="2" key="1">
    <citation type="submission" date="2019-09" db="EMBL/GenBank/DDBJ databases">
        <title>Characterisation of the sponge microbiome using genome-centric metagenomics.</title>
        <authorList>
            <person name="Engelberts J.P."/>
            <person name="Robbins S.J."/>
            <person name="De Goeij J.M."/>
            <person name="Aranda M."/>
            <person name="Bell S.C."/>
            <person name="Webster N.S."/>
        </authorList>
    </citation>
    <scope>NUCLEOTIDE SEQUENCE</scope>
    <source>
        <strain evidence="2">SB0662_bin_9</strain>
    </source>
</reference>
<dbReference type="SUPFAM" id="SSF48150">
    <property type="entry name" value="DNA-glycosylase"/>
    <property type="match status" value="1"/>
</dbReference>